<evidence type="ECO:0000313" key="16">
    <source>
        <dbReference type="EMBL" id="KOC61111.1"/>
    </source>
</evidence>
<dbReference type="EMBL" id="KQ414784">
    <property type="protein sequence ID" value="KOC61111.1"/>
    <property type="molecule type" value="Genomic_DNA"/>
</dbReference>
<keyword evidence="6 13" id="KW-0479">Metal-binding</keyword>
<dbReference type="AlphaFoldDB" id="A0A0L7QRI5"/>
<name>A0A0L7QRI5_9HYME</name>
<evidence type="ECO:0000256" key="1">
    <source>
        <dbReference type="ARBA" id="ARBA00001971"/>
    </source>
</evidence>
<dbReference type="PROSITE" id="PS00086">
    <property type="entry name" value="CYTOCHROME_P450"/>
    <property type="match status" value="1"/>
</dbReference>
<accession>A0A0L7QRI5</accession>
<evidence type="ECO:0000256" key="3">
    <source>
        <dbReference type="ARBA" id="ARBA00004406"/>
    </source>
</evidence>
<evidence type="ECO:0000256" key="15">
    <source>
        <dbReference type="SAM" id="Phobius"/>
    </source>
</evidence>
<dbReference type="GO" id="GO:0016705">
    <property type="term" value="F:oxidoreductase activity, acting on paired donors, with incorporation or reduction of molecular oxygen"/>
    <property type="evidence" value="ECO:0007669"/>
    <property type="project" value="InterPro"/>
</dbReference>
<feature type="transmembrane region" description="Helical" evidence="15">
    <location>
        <begin position="7"/>
        <end position="24"/>
    </location>
</feature>
<dbReference type="OrthoDB" id="7566363at2759"/>
<dbReference type="FunFam" id="1.10.630.10:FF:000042">
    <property type="entry name" value="Cytochrome P450"/>
    <property type="match status" value="1"/>
</dbReference>
<keyword evidence="5 13" id="KW-0349">Heme</keyword>
<evidence type="ECO:0000256" key="8">
    <source>
        <dbReference type="ARBA" id="ARBA00022848"/>
    </source>
</evidence>
<evidence type="ECO:0000256" key="12">
    <source>
        <dbReference type="ARBA" id="ARBA00023136"/>
    </source>
</evidence>
<dbReference type="GO" id="GO:0020037">
    <property type="term" value="F:heme binding"/>
    <property type="evidence" value="ECO:0007669"/>
    <property type="project" value="InterPro"/>
</dbReference>
<keyword evidence="17" id="KW-1185">Reference proteome</keyword>
<keyword evidence="15" id="KW-1133">Transmembrane helix</keyword>
<dbReference type="Proteomes" id="UP000053825">
    <property type="component" value="Unassembled WGS sequence"/>
</dbReference>
<feature type="binding site" description="axial binding residue" evidence="13">
    <location>
        <position position="448"/>
    </location>
    <ligand>
        <name>heme</name>
        <dbReference type="ChEBI" id="CHEBI:30413"/>
    </ligand>
    <ligandPart>
        <name>Fe</name>
        <dbReference type="ChEBI" id="CHEBI:18248"/>
    </ligandPart>
</feature>
<dbReference type="InterPro" id="IPR050476">
    <property type="entry name" value="Insect_CytP450_Detox"/>
</dbReference>
<evidence type="ECO:0000256" key="9">
    <source>
        <dbReference type="ARBA" id="ARBA00023002"/>
    </source>
</evidence>
<comment type="similarity">
    <text evidence="4 14">Belongs to the cytochrome P450 family.</text>
</comment>
<evidence type="ECO:0000256" key="7">
    <source>
        <dbReference type="ARBA" id="ARBA00022824"/>
    </source>
</evidence>
<dbReference type="Gene3D" id="1.10.630.10">
    <property type="entry name" value="Cytochrome P450"/>
    <property type="match status" value="1"/>
</dbReference>
<dbReference type="GO" id="GO:0005789">
    <property type="term" value="C:endoplasmic reticulum membrane"/>
    <property type="evidence" value="ECO:0007669"/>
    <property type="project" value="UniProtKB-SubCell"/>
</dbReference>
<dbReference type="InterPro" id="IPR001128">
    <property type="entry name" value="Cyt_P450"/>
</dbReference>
<comment type="cofactor">
    <cofactor evidence="1 13">
        <name>heme</name>
        <dbReference type="ChEBI" id="CHEBI:30413"/>
    </cofactor>
</comment>
<evidence type="ECO:0000313" key="17">
    <source>
        <dbReference type="Proteomes" id="UP000053825"/>
    </source>
</evidence>
<comment type="subcellular location">
    <subcellularLocation>
        <location evidence="3">Endoplasmic reticulum membrane</location>
        <topology evidence="3">Peripheral membrane protein</topology>
    </subcellularLocation>
    <subcellularLocation>
        <location evidence="2">Microsome membrane</location>
        <topology evidence="2">Peripheral membrane protein</topology>
    </subcellularLocation>
</comment>
<proteinExistence type="inferred from homology"/>
<dbReference type="InterPro" id="IPR036396">
    <property type="entry name" value="Cyt_P450_sf"/>
</dbReference>
<keyword evidence="12 15" id="KW-0472">Membrane</keyword>
<evidence type="ECO:0000256" key="4">
    <source>
        <dbReference type="ARBA" id="ARBA00010617"/>
    </source>
</evidence>
<keyword evidence="7" id="KW-0256">Endoplasmic reticulum</keyword>
<dbReference type="PANTHER" id="PTHR24292:SF54">
    <property type="entry name" value="CYP9F3-RELATED"/>
    <property type="match status" value="1"/>
</dbReference>
<dbReference type="PANTHER" id="PTHR24292">
    <property type="entry name" value="CYTOCHROME P450"/>
    <property type="match status" value="1"/>
</dbReference>
<dbReference type="CDD" id="cd11056">
    <property type="entry name" value="CYP6-like"/>
    <property type="match status" value="1"/>
</dbReference>
<dbReference type="GO" id="GO:0005506">
    <property type="term" value="F:iron ion binding"/>
    <property type="evidence" value="ECO:0007669"/>
    <property type="project" value="InterPro"/>
</dbReference>
<evidence type="ECO:0000256" key="11">
    <source>
        <dbReference type="ARBA" id="ARBA00023033"/>
    </source>
</evidence>
<dbReference type="GO" id="GO:0004497">
    <property type="term" value="F:monooxygenase activity"/>
    <property type="evidence" value="ECO:0007669"/>
    <property type="project" value="UniProtKB-KW"/>
</dbReference>
<evidence type="ECO:0000256" key="14">
    <source>
        <dbReference type="RuleBase" id="RU000461"/>
    </source>
</evidence>
<feature type="non-terminal residue" evidence="16">
    <location>
        <position position="1"/>
    </location>
</feature>
<evidence type="ECO:0000256" key="5">
    <source>
        <dbReference type="ARBA" id="ARBA00022617"/>
    </source>
</evidence>
<keyword evidence="8" id="KW-0492">Microsome</keyword>
<keyword evidence="15" id="KW-0812">Transmembrane</keyword>
<dbReference type="SUPFAM" id="SSF48264">
    <property type="entry name" value="Cytochrome P450"/>
    <property type="match status" value="1"/>
</dbReference>
<reference evidence="16 17" key="1">
    <citation type="submission" date="2015-07" db="EMBL/GenBank/DDBJ databases">
        <title>The genome of Habropoda laboriosa.</title>
        <authorList>
            <person name="Pan H."/>
            <person name="Kapheim K."/>
        </authorList>
    </citation>
    <scope>NUCLEOTIDE SEQUENCE [LARGE SCALE GENOMIC DNA]</scope>
    <source>
        <strain evidence="16">0110345459</strain>
    </source>
</reference>
<dbReference type="PRINTS" id="PR00385">
    <property type="entry name" value="P450"/>
</dbReference>
<sequence>HAVTMDLSLTLSILLAMLAVYYFFKRKDPFEAHGLPCKTSIPLLGTTWPWLLGRKSFAQVAQDTYNLEPEARYVGFYNRTTPILVIRDPDLVKSVAVRNFDRFPNHRGFDNENTEAILKRNLLLLRDDRWKQVRALISPTFTSSKMRAMFPLISEIAVKVGDYLSTLPPEENFIEMKDIFTRYTNDVFASCAFGIEVNSLEDRENTFYTFGRRIMKFHSLALVKMIMLRMFPKLSRKLGVTVVSKEIVDFFEEVVSSSIRIREETGVARPDFIQVMMEARGKLGPGKELTIEDITAHAFAFFFGGFETTSSLACFAAYELATNPEVQRRLRDEIDRVCKETDEITYEKLYSMKYLDAVVDETLRMYPIIPITDRQCSKRFELPPAMPGMKPYFVNEGALLWIPIHAIHRDPKYFEKPDSFDPDRFLRKPTGGLDHLAYFPFGLGPRICIGSRFTLIEAKLVLFHILARCELKACDKTGVPMELKKTGVFLTSANDFWLQILPRNKVL</sequence>
<keyword evidence="11 14" id="KW-0503">Monooxygenase</keyword>
<gene>
    <name evidence="16" type="ORF">WH47_04377</name>
</gene>
<protein>
    <submittedName>
        <fullName evidence="16">Cytochrome P450 9e2</fullName>
    </submittedName>
</protein>
<organism evidence="16 17">
    <name type="scientific">Habropoda laboriosa</name>
    <dbReference type="NCBI Taxonomy" id="597456"/>
    <lineage>
        <taxon>Eukaryota</taxon>
        <taxon>Metazoa</taxon>
        <taxon>Ecdysozoa</taxon>
        <taxon>Arthropoda</taxon>
        <taxon>Hexapoda</taxon>
        <taxon>Insecta</taxon>
        <taxon>Pterygota</taxon>
        <taxon>Neoptera</taxon>
        <taxon>Endopterygota</taxon>
        <taxon>Hymenoptera</taxon>
        <taxon>Apocrita</taxon>
        <taxon>Aculeata</taxon>
        <taxon>Apoidea</taxon>
        <taxon>Anthophila</taxon>
        <taxon>Apidae</taxon>
        <taxon>Habropoda</taxon>
    </lineage>
</organism>
<dbReference type="Pfam" id="PF00067">
    <property type="entry name" value="p450"/>
    <property type="match status" value="1"/>
</dbReference>
<dbReference type="InterPro" id="IPR002401">
    <property type="entry name" value="Cyt_P450_E_grp-I"/>
</dbReference>
<evidence type="ECO:0000256" key="10">
    <source>
        <dbReference type="ARBA" id="ARBA00023004"/>
    </source>
</evidence>
<dbReference type="STRING" id="597456.A0A0L7QRI5"/>
<evidence type="ECO:0000256" key="13">
    <source>
        <dbReference type="PIRSR" id="PIRSR602401-1"/>
    </source>
</evidence>
<dbReference type="InterPro" id="IPR017972">
    <property type="entry name" value="Cyt_P450_CS"/>
</dbReference>
<keyword evidence="10 13" id="KW-0408">Iron</keyword>
<dbReference type="PRINTS" id="PR00463">
    <property type="entry name" value="EP450I"/>
</dbReference>
<keyword evidence="9 14" id="KW-0560">Oxidoreductase</keyword>
<evidence type="ECO:0000256" key="6">
    <source>
        <dbReference type="ARBA" id="ARBA00022723"/>
    </source>
</evidence>
<evidence type="ECO:0000256" key="2">
    <source>
        <dbReference type="ARBA" id="ARBA00004174"/>
    </source>
</evidence>